<feature type="region of interest" description="Disordered" evidence="1">
    <location>
        <begin position="1"/>
        <end position="537"/>
    </location>
</feature>
<feature type="compositionally biased region" description="Basic and acidic residues" evidence="1">
    <location>
        <begin position="1253"/>
        <end position="1264"/>
    </location>
</feature>
<feature type="compositionally biased region" description="Polar residues" evidence="1">
    <location>
        <begin position="1292"/>
        <end position="1302"/>
    </location>
</feature>
<evidence type="ECO:0000313" key="3">
    <source>
        <dbReference type="Proteomes" id="UP000184383"/>
    </source>
</evidence>
<feature type="compositionally biased region" description="Polar residues" evidence="1">
    <location>
        <begin position="1009"/>
        <end position="1036"/>
    </location>
</feature>
<name>A0A1L9S3A6_ASPWE</name>
<evidence type="ECO:0000256" key="1">
    <source>
        <dbReference type="SAM" id="MobiDB-lite"/>
    </source>
</evidence>
<feature type="compositionally biased region" description="Pro residues" evidence="1">
    <location>
        <begin position="861"/>
        <end position="875"/>
    </location>
</feature>
<feature type="compositionally biased region" description="Low complexity" evidence="1">
    <location>
        <begin position="152"/>
        <end position="162"/>
    </location>
</feature>
<feature type="compositionally biased region" description="Polar residues" evidence="1">
    <location>
        <begin position="1128"/>
        <end position="1140"/>
    </location>
</feature>
<feature type="compositionally biased region" description="Low complexity" evidence="1">
    <location>
        <begin position="10"/>
        <end position="54"/>
    </location>
</feature>
<sequence>MFRRKRSSSHHQPLSTSSSQSAQSAATHAFLKSQPSSSSLSSAAAATALRSLTPTPQPVENVQTKRMVQRRASVTSQTSFTPSLRSNSRNGLRRINSSSSMSNRSFRDPSPRRPATSSGPVGAVDVAPPLPSIPPEYAGRKPQTRRSVSLDPPMRSTPSPRRTQNRGISVDPGVRASTGQAYSGRLNSLTTVPELDKDLERSGSRNSINFSYPMGARPSPPPSPYNKRDGSAGASLAQLSPAEISNIQNQPLKKPTNKNSKGASPQTPEKGHTVGTAVAAAQAAIVPSKETPNLNTPRSAASRDPTDQRPSPSRPGPNKRPQPTAIENHDARAELGTSGEISSQKRAGSGSPVDRSVPQQNGNPRTANPPKEHLTGRVTPTTEVTIAPSLNQAVGSSGSDRSIETEPGPSTLQLNSSPGRSARFSNRLSVTGLDQLHHPPPRSVSPVKSAMKQSNSPKGSLSPERRVGVVVRPGPALSEISDGTSVASDEGSRLGVRRKPVKVSFDDEAEIVGVAASPPTSPEEMSPESPPGKFKAKNNWFGVAKRKPLLLDNSGMDDFDEVLKPRPALPSFGSIRGARDTEQQGVIKEEPSDNESTASSSSNMVVPGWSLSNDHAIGGILSRAQSEDVEERKDLDHAPLPAVNETPNAPSYAEKLKENLPAEPTPQTLVVESVPGLGTNPNSDVKEEVATTADSKPSIPAIAVQPATPGIEKERSSLEIYTVPGGFPRSSMEFDPKASGKKKGKKSHERSGSGTSVSFDESGMSVPNANHSDEDSGDSIYSDAAEDMEGDGFGSINAIVDSRQAAGADPFIATNGPTEVASNGIMPDKPDATDDTDQIGRAVTPAQGAAIPDVADSPESPKMPLPFSSPYPPFPVNNKGGVARSNTTSKKAGRPVSVAAPREPLPQATQGPGQERKKRPVSMGPVFHKTKDVGFDDAGPRMNGRRANSLARPTSSGSDSSSSFKRTNRSPKGDSPHAMRRTMRGNAQSSQIQSPSHSPTLPTERRPMSSGSTSSKAMRTTLRGNGLQNGKASFFTTGKPPRTKIAKAPTTVCSLSRFADSDDEDGGNQSRNFRSRFVDSSDEEGPATSNLRPVRGIPRRQGAHDGDSTELEDSSDEDKRQGAPSTPAKKQNGTGPTGTSPLAAVAKSRGVSEQELEEFLHQPNRGRVSGFFSRLSIKKPKNSDHRIRRSTLESPSRRDTPLERSRQELDQIREEPLGTVTTVTSDNVDNNHSPSPSKLLRKGSRRAGPGEKWPLEQDSKDSEAAKTNGVPLANRQPERPRTADGVLRNESAMVNGTSNGNGTAAKEPESPHARSNGEGSHFGNRNSTALDVIIEPSGRKKRFPMLRKAFGLRN</sequence>
<feature type="compositionally biased region" description="Polar residues" evidence="1">
    <location>
        <begin position="408"/>
        <end position="429"/>
    </location>
</feature>
<feature type="compositionally biased region" description="Polar residues" evidence="1">
    <location>
        <begin position="357"/>
        <end position="366"/>
    </location>
</feature>
<feature type="compositionally biased region" description="Polar residues" evidence="1">
    <location>
        <begin position="243"/>
        <end position="267"/>
    </location>
</feature>
<accession>A0A1L9S3A6</accession>
<feature type="region of interest" description="Disordered" evidence="1">
    <location>
        <begin position="672"/>
        <end position="788"/>
    </location>
</feature>
<feature type="region of interest" description="Disordered" evidence="1">
    <location>
        <begin position="566"/>
        <end position="607"/>
    </location>
</feature>
<feature type="compositionally biased region" description="Polar residues" evidence="1">
    <location>
        <begin position="177"/>
        <end position="191"/>
    </location>
</feature>
<dbReference type="OrthoDB" id="5423926at2759"/>
<reference evidence="3" key="1">
    <citation type="journal article" date="2017" name="Genome Biol.">
        <title>Comparative genomics reveals high biological diversity and specific adaptations in the industrially and medically important fungal genus Aspergillus.</title>
        <authorList>
            <person name="de Vries R.P."/>
            <person name="Riley R."/>
            <person name="Wiebenga A."/>
            <person name="Aguilar-Osorio G."/>
            <person name="Amillis S."/>
            <person name="Uchima C.A."/>
            <person name="Anderluh G."/>
            <person name="Asadollahi M."/>
            <person name="Askin M."/>
            <person name="Barry K."/>
            <person name="Battaglia E."/>
            <person name="Bayram O."/>
            <person name="Benocci T."/>
            <person name="Braus-Stromeyer S.A."/>
            <person name="Caldana C."/>
            <person name="Canovas D."/>
            <person name="Cerqueira G.C."/>
            <person name="Chen F."/>
            <person name="Chen W."/>
            <person name="Choi C."/>
            <person name="Clum A."/>
            <person name="Dos Santos R.A."/>
            <person name="Damasio A.R."/>
            <person name="Diallinas G."/>
            <person name="Emri T."/>
            <person name="Fekete E."/>
            <person name="Flipphi M."/>
            <person name="Freyberg S."/>
            <person name="Gallo A."/>
            <person name="Gournas C."/>
            <person name="Habgood R."/>
            <person name="Hainaut M."/>
            <person name="Harispe M.L."/>
            <person name="Henrissat B."/>
            <person name="Hilden K.S."/>
            <person name="Hope R."/>
            <person name="Hossain A."/>
            <person name="Karabika E."/>
            <person name="Karaffa L."/>
            <person name="Karanyi Z."/>
            <person name="Krasevec N."/>
            <person name="Kuo A."/>
            <person name="Kusch H."/>
            <person name="LaButti K."/>
            <person name="Lagendijk E.L."/>
            <person name="Lapidus A."/>
            <person name="Levasseur A."/>
            <person name="Lindquist E."/>
            <person name="Lipzen A."/>
            <person name="Logrieco A.F."/>
            <person name="MacCabe A."/>
            <person name="Maekelae M.R."/>
            <person name="Malavazi I."/>
            <person name="Melin P."/>
            <person name="Meyer V."/>
            <person name="Mielnichuk N."/>
            <person name="Miskei M."/>
            <person name="Molnar A.P."/>
            <person name="Mule G."/>
            <person name="Ngan C.Y."/>
            <person name="Orejas M."/>
            <person name="Orosz E."/>
            <person name="Ouedraogo J.P."/>
            <person name="Overkamp K.M."/>
            <person name="Park H.-S."/>
            <person name="Perrone G."/>
            <person name="Piumi F."/>
            <person name="Punt P.J."/>
            <person name="Ram A.F."/>
            <person name="Ramon A."/>
            <person name="Rauscher S."/>
            <person name="Record E."/>
            <person name="Riano-Pachon D.M."/>
            <person name="Robert V."/>
            <person name="Roehrig J."/>
            <person name="Ruller R."/>
            <person name="Salamov A."/>
            <person name="Salih N.S."/>
            <person name="Samson R.A."/>
            <person name="Sandor E."/>
            <person name="Sanguinetti M."/>
            <person name="Schuetze T."/>
            <person name="Sepcic K."/>
            <person name="Shelest E."/>
            <person name="Sherlock G."/>
            <person name="Sophianopoulou V."/>
            <person name="Squina F.M."/>
            <person name="Sun H."/>
            <person name="Susca A."/>
            <person name="Todd R.B."/>
            <person name="Tsang A."/>
            <person name="Unkles S.E."/>
            <person name="van de Wiele N."/>
            <person name="van Rossen-Uffink D."/>
            <person name="Oliveira J.V."/>
            <person name="Vesth T.C."/>
            <person name="Visser J."/>
            <person name="Yu J.-H."/>
            <person name="Zhou M."/>
            <person name="Andersen M.R."/>
            <person name="Archer D.B."/>
            <person name="Baker S.E."/>
            <person name="Benoit I."/>
            <person name="Brakhage A.A."/>
            <person name="Braus G.H."/>
            <person name="Fischer R."/>
            <person name="Frisvad J.C."/>
            <person name="Goldman G.H."/>
            <person name="Houbraken J."/>
            <person name="Oakley B."/>
            <person name="Pocsi I."/>
            <person name="Scazzocchio C."/>
            <person name="Seiboth B."/>
            <person name="vanKuyk P.A."/>
            <person name="Wortman J."/>
            <person name="Dyer P.S."/>
            <person name="Grigoriev I.V."/>
        </authorList>
    </citation>
    <scope>NUCLEOTIDE SEQUENCE [LARGE SCALE GENOMIC DNA]</scope>
    <source>
        <strain evidence="3">DTO 134E9</strain>
    </source>
</reference>
<feature type="compositionally biased region" description="Low complexity" evidence="1">
    <location>
        <begin position="1219"/>
        <end position="1231"/>
    </location>
</feature>
<gene>
    <name evidence="2" type="ORF">ASPWEDRAFT_23715</name>
</gene>
<keyword evidence="3" id="KW-1185">Reference proteome</keyword>
<dbReference type="GeneID" id="63748369"/>
<feature type="compositionally biased region" description="Basic residues" evidence="1">
    <location>
        <begin position="739"/>
        <end position="748"/>
    </location>
</feature>
<feature type="compositionally biased region" description="Low complexity" evidence="1">
    <location>
        <begin position="83"/>
        <end position="104"/>
    </location>
</feature>
<feature type="compositionally biased region" description="Basic and acidic residues" evidence="1">
    <location>
        <begin position="194"/>
        <end position="203"/>
    </location>
</feature>
<proteinExistence type="predicted"/>
<dbReference type="Proteomes" id="UP000184383">
    <property type="component" value="Unassembled WGS sequence"/>
</dbReference>
<dbReference type="EMBL" id="KV878209">
    <property type="protein sequence ID" value="OJJ41641.1"/>
    <property type="molecule type" value="Genomic_DNA"/>
</dbReference>
<feature type="compositionally biased region" description="Polar residues" evidence="1">
    <location>
        <begin position="58"/>
        <end position="82"/>
    </location>
</feature>
<feature type="region of interest" description="Disordered" evidence="1">
    <location>
        <begin position="622"/>
        <end position="654"/>
    </location>
</feature>
<evidence type="ECO:0000313" key="2">
    <source>
        <dbReference type="EMBL" id="OJJ41641.1"/>
    </source>
</evidence>
<dbReference type="RefSeq" id="XP_040695317.1">
    <property type="nucleotide sequence ID" value="XM_040832521.1"/>
</dbReference>
<feature type="compositionally biased region" description="Polar residues" evidence="1">
    <location>
        <begin position="290"/>
        <end position="299"/>
    </location>
</feature>
<feature type="compositionally biased region" description="Low complexity" evidence="1">
    <location>
        <begin position="988"/>
        <end position="999"/>
    </location>
</feature>
<feature type="compositionally biased region" description="Basic and acidic residues" evidence="1">
    <location>
        <begin position="577"/>
        <end position="591"/>
    </location>
</feature>
<dbReference type="VEuPathDB" id="FungiDB:ASPWEDRAFT_23715"/>
<protein>
    <submittedName>
        <fullName evidence="2">Uncharacterized protein</fullName>
    </submittedName>
</protein>
<feature type="compositionally biased region" description="Basic and acidic residues" evidence="1">
    <location>
        <begin position="1195"/>
        <end position="1216"/>
    </location>
</feature>
<feature type="compositionally biased region" description="Polar residues" evidence="1">
    <location>
        <begin position="755"/>
        <end position="770"/>
    </location>
</feature>
<organism evidence="2 3">
    <name type="scientific">Aspergillus wentii DTO 134E9</name>
    <dbReference type="NCBI Taxonomy" id="1073089"/>
    <lineage>
        <taxon>Eukaryota</taxon>
        <taxon>Fungi</taxon>
        <taxon>Dikarya</taxon>
        <taxon>Ascomycota</taxon>
        <taxon>Pezizomycotina</taxon>
        <taxon>Eurotiomycetes</taxon>
        <taxon>Eurotiomycetidae</taxon>
        <taxon>Eurotiales</taxon>
        <taxon>Aspergillaceae</taxon>
        <taxon>Aspergillus</taxon>
        <taxon>Aspergillus subgen. Cremei</taxon>
    </lineage>
</organism>
<feature type="region of interest" description="Disordered" evidence="1">
    <location>
        <begin position="809"/>
        <end position="1342"/>
    </location>
</feature>
<feature type="compositionally biased region" description="Polar residues" evidence="1">
    <location>
        <begin position="378"/>
        <end position="400"/>
    </location>
</feature>